<feature type="region of interest" description="Disordered" evidence="1">
    <location>
        <begin position="174"/>
        <end position="231"/>
    </location>
</feature>
<feature type="compositionally biased region" description="Basic residues" evidence="1">
    <location>
        <begin position="184"/>
        <end position="197"/>
    </location>
</feature>
<evidence type="ECO:0000313" key="3">
    <source>
        <dbReference type="Proteomes" id="UP000694255"/>
    </source>
</evidence>
<dbReference type="GeneID" id="73472126"/>
<feature type="compositionally biased region" description="Polar residues" evidence="1">
    <location>
        <begin position="256"/>
        <end position="271"/>
    </location>
</feature>
<dbReference type="RefSeq" id="XP_049261386.1">
    <property type="nucleotide sequence ID" value="XM_049409380.1"/>
</dbReference>
<sequence>MFILIDIASSILTTIIPFLLTIKSLDSSIQLSSDTYRCLLNYWLYYVILQFIQYNLLTNVISTLICSAVKVWLFYSNDNTIGLLNNVIITRIFLDIENFKSYEEKYLLPIFRSIRLNSLTQQLDQLGSIYAKPANYQLRYEGNLIATILEYSLNLVSMFTSIVNNVILAPPRKQQSQEINSQKIRSKTKTSKPRRRGASFSRSVSSQEESVPYPIDDQFQPRSVSDPEMKRRALSSGEYDLDSSIWTFRQDHANYSTSPAPSIRSEGSNGTTHHRTSNHGHFHDSRPRRDHVRVEDIKVSAAAIDKIRYKLSSRRRNELPAAPTPLDRSL</sequence>
<dbReference type="OrthoDB" id="4023438at2759"/>
<evidence type="ECO:0000313" key="2">
    <source>
        <dbReference type="EMBL" id="KAG7661153.1"/>
    </source>
</evidence>
<feature type="region of interest" description="Disordered" evidence="1">
    <location>
        <begin position="256"/>
        <end position="291"/>
    </location>
</feature>
<feature type="compositionally biased region" description="Basic and acidic residues" evidence="1">
    <location>
        <begin position="281"/>
        <end position="291"/>
    </location>
</feature>
<feature type="compositionally biased region" description="Low complexity" evidence="1">
    <location>
        <begin position="199"/>
        <end position="211"/>
    </location>
</feature>
<organism evidence="2 3">
    <name type="scientific">[Candida] subhashii</name>
    <dbReference type="NCBI Taxonomy" id="561895"/>
    <lineage>
        <taxon>Eukaryota</taxon>
        <taxon>Fungi</taxon>
        <taxon>Dikarya</taxon>
        <taxon>Ascomycota</taxon>
        <taxon>Saccharomycotina</taxon>
        <taxon>Pichiomycetes</taxon>
        <taxon>Debaryomycetaceae</taxon>
        <taxon>Spathaspora</taxon>
    </lineage>
</organism>
<keyword evidence="3" id="KW-1185">Reference proteome</keyword>
<reference evidence="2 3" key="1">
    <citation type="journal article" date="2021" name="DNA Res.">
        <title>Genome analysis of Candida subhashii reveals its hybrid nature and dual mitochondrial genome conformations.</title>
        <authorList>
            <person name="Mixao V."/>
            <person name="Hegedusova E."/>
            <person name="Saus E."/>
            <person name="Pryszcz L.P."/>
            <person name="Cillingova A."/>
            <person name="Nosek J."/>
            <person name="Gabaldon T."/>
        </authorList>
    </citation>
    <scope>NUCLEOTIDE SEQUENCE [LARGE SCALE GENOMIC DNA]</scope>
    <source>
        <strain evidence="2 3">CBS 10753</strain>
    </source>
</reference>
<accession>A0A8J5QF56</accession>
<evidence type="ECO:0000256" key="1">
    <source>
        <dbReference type="SAM" id="MobiDB-lite"/>
    </source>
</evidence>
<name>A0A8J5QF56_9ASCO</name>
<dbReference type="AlphaFoldDB" id="A0A8J5QF56"/>
<protein>
    <submittedName>
        <fullName evidence="2">Uncharacterized protein</fullName>
    </submittedName>
</protein>
<dbReference type="EMBL" id="JAGSYN010000265">
    <property type="protein sequence ID" value="KAG7661153.1"/>
    <property type="molecule type" value="Genomic_DNA"/>
</dbReference>
<gene>
    <name evidence="2" type="ORF">J8A68_005326</name>
</gene>
<comment type="caution">
    <text evidence="2">The sequence shown here is derived from an EMBL/GenBank/DDBJ whole genome shotgun (WGS) entry which is preliminary data.</text>
</comment>
<dbReference type="Proteomes" id="UP000694255">
    <property type="component" value="Unassembled WGS sequence"/>
</dbReference>
<proteinExistence type="predicted"/>